<keyword evidence="3" id="KW-1185">Reference proteome</keyword>
<dbReference type="EMBL" id="WWCN01000015">
    <property type="protein sequence ID" value="MYM25298.1"/>
    <property type="molecule type" value="Genomic_DNA"/>
</dbReference>
<proteinExistence type="predicted"/>
<keyword evidence="1" id="KW-0812">Transmembrane</keyword>
<reference evidence="2 3" key="1">
    <citation type="submission" date="2019-12" db="EMBL/GenBank/DDBJ databases">
        <title>Novel species isolated from a subtropical stream in China.</title>
        <authorList>
            <person name="Lu H."/>
        </authorList>
    </citation>
    <scope>NUCLEOTIDE SEQUENCE [LARGE SCALE GENOMIC DNA]</scope>
    <source>
        <strain evidence="2 3">FT135W</strain>
    </source>
</reference>
<sequence>MDAPDFEKYDEAQLRQILTRIDRERFPDRAALIETHLSKLAGEKAPFSDSTEFMVKPYPGATKKVFGPALPFFVIGAIAIGAAALFESTSHRTMFGIAGPVGMVSIFVAFGITFFRMSTLACPSCRNECKRTILENRNWGAICNRCEIQWDTGIGSDD</sequence>
<gene>
    <name evidence="2" type="ORF">GTP46_21950</name>
</gene>
<dbReference type="Proteomes" id="UP000479335">
    <property type="component" value="Unassembled WGS sequence"/>
</dbReference>
<dbReference type="RefSeq" id="WP_161008753.1">
    <property type="nucleotide sequence ID" value="NZ_WWCN01000015.1"/>
</dbReference>
<accession>A0A6L8KGD5</accession>
<feature type="transmembrane region" description="Helical" evidence="1">
    <location>
        <begin position="93"/>
        <end position="115"/>
    </location>
</feature>
<keyword evidence="1" id="KW-1133">Transmembrane helix</keyword>
<name>A0A6L8KGD5_9BURK</name>
<evidence type="ECO:0000313" key="3">
    <source>
        <dbReference type="Proteomes" id="UP000479335"/>
    </source>
</evidence>
<keyword evidence="1" id="KW-0472">Membrane</keyword>
<protein>
    <submittedName>
        <fullName evidence="2">Uncharacterized protein</fullName>
    </submittedName>
</protein>
<evidence type="ECO:0000256" key="1">
    <source>
        <dbReference type="SAM" id="Phobius"/>
    </source>
</evidence>
<feature type="transmembrane region" description="Helical" evidence="1">
    <location>
        <begin position="65"/>
        <end position="86"/>
    </location>
</feature>
<organism evidence="2 3">
    <name type="scientific">Duganella flavida</name>
    <dbReference type="NCBI Taxonomy" id="2692175"/>
    <lineage>
        <taxon>Bacteria</taxon>
        <taxon>Pseudomonadati</taxon>
        <taxon>Pseudomonadota</taxon>
        <taxon>Betaproteobacteria</taxon>
        <taxon>Burkholderiales</taxon>
        <taxon>Oxalobacteraceae</taxon>
        <taxon>Telluria group</taxon>
        <taxon>Duganella</taxon>
    </lineage>
</organism>
<comment type="caution">
    <text evidence="2">The sequence shown here is derived from an EMBL/GenBank/DDBJ whole genome shotgun (WGS) entry which is preliminary data.</text>
</comment>
<evidence type="ECO:0000313" key="2">
    <source>
        <dbReference type="EMBL" id="MYM25298.1"/>
    </source>
</evidence>
<dbReference type="AlphaFoldDB" id="A0A6L8KGD5"/>